<keyword evidence="2" id="KW-1185">Reference proteome</keyword>
<evidence type="ECO:0000313" key="1">
    <source>
        <dbReference type="EMBL" id="MCV0325392.1"/>
    </source>
</evidence>
<sequence length="140" mass="15758">MNATENHATTKEIIRSGEHKDIHSALSSNKDKAIDIISDLISSNGFTYIETNESNESIEFRAGHENPPNNTIITFEKADCTIHGTSIDTIEKTYLIAFAIENYLDDAIYLPHELRQARIKAVIADCGVDVQFYSNVLRNW</sequence>
<evidence type="ECO:0008006" key="3">
    <source>
        <dbReference type="Google" id="ProtNLM"/>
    </source>
</evidence>
<proteinExistence type="predicted"/>
<protein>
    <recommendedName>
        <fullName evidence="3">Phage protein</fullName>
    </recommendedName>
</protein>
<organism evidence="1 2">
    <name type="scientific">Stenotrophomonas riyadhensis</name>
    <dbReference type="NCBI Taxonomy" id="2859893"/>
    <lineage>
        <taxon>Bacteria</taxon>
        <taxon>Pseudomonadati</taxon>
        <taxon>Pseudomonadota</taxon>
        <taxon>Gammaproteobacteria</taxon>
        <taxon>Lysobacterales</taxon>
        <taxon>Lysobacteraceae</taxon>
        <taxon>Stenotrophomonas</taxon>
    </lineage>
</organism>
<dbReference type="EMBL" id="JAHWBK010000008">
    <property type="protein sequence ID" value="MCV0325392.1"/>
    <property type="molecule type" value="Genomic_DNA"/>
</dbReference>
<gene>
    <name evidence="1" type="ORF">KYJ44_13755</name>
</gene>
<evidence type="ECO:0000313" key="2">
    <source>
        <dbReference type="Proteomes" id="UP001208054"/>
    </source>
</evidence>
<accession>A0ABT2XHH2</accession>
<comment type="caution">
    <text evidence="1">The sequence shown here is derived from an EMBL/GenBank/DDBJ whole genome shotgun (WGS) entry which is preliminary data.</text>
</comment>
<name>A0ABT2XHH2_9GAMM</name>
<dbReference type="RefSeq" id="WP_197611427.1">
    <property type="nucleotide sequence ID" value="NZ_JAHWBK010000008.1"/>
</dbReference>
<reference evidence="1 2" key="1">
    <citation type="submission" date="2021-07" db="EMBL/GenBank/DDBJ databases">
        <title>Clinical implication of Pseudomonas aeruginosa: further insight on the antimicrobial resistance.</title>
        <authorList>
            <person name="Macori G."/>
            <person name="Fanning S."/>
            <person name="Alqahtani A."/>
        </authorList>
    </citation>
    <scope>NUCLEOTIDE SEQUENCE [LARGE SCALE GENOMIC DNA]</scope>
    <source>
        <strain evidence="1 2">CFS3442</strain>
    </source>
</reference>
<dbReference type="Proteomes" id="UP001208054">
    <property type="component" value="Unassembled WGS sequence"/>
</dbReference>